<feature type="region of interest" description="Disordered" evidence="1">
    <location>
        <begin position="95"/>
        <end position="120"/>
    </location>
</feature>
<dbReference type="AlphaFoldDB" id="A0AAV1AGY0"/>
<organism evidence="2 3">
    <name type="scientific">Vicia faba</name>
    <name type="common">Broad bean</name>
    <name type="synonym">Faba vulgaris</name>
    <dbReference type="NCBI Taxonomy" id="3906"/>
    <lineage>
        <taxon>Eukaryota</taxon>
        <taxon>Viridiplantae</taxon>
        <taxon>Streptophyta</taxon>
        <taxon>Embryophyta</taxon>
        <taxon>Tracheophyta</taxon>
        <taxon>Spermatophyta</taxon>
        <taxon>Magnoliopsida</taxon>
        <taxon>eudicotyledons</taxon>
        <taxon>Gunneridae</taxon>
        <taxon>Pentapetalae</taxon>
        <taxon>rosids</taxon>
        <taxon>fabids</taxon>
        <taxon>Fabales</taxon>
        <taxon>Fabaceae</taxon>
        <taxon>Papilionoideae</taxon>
        <taxon>50 kb inversion clade</taxon>
        <taxon>NPAAA clade</taxon>
        <taxon>Hologalegina</taxon>
        <taxon>IRL clade</taxon>
        <taxon>Fabeae</taxon>
        <taxon>Vicia</taxon>
    </lineage>
</organism>
<proteinExistence type="predicted"/>
<reference evidence="2 3" key="1">
    <citation type="submission" date="2023-01" db="EMBL/GenBank/DDBJ databases">
        <authorList>
            <person name="Kreplak J."/>
        </authorList>
    </citation>
    <scope>NUCLEOTIDE SEQUENCE [LARGE SCALE GENOMIC DNA]</scope>
</reference>
<evidence type="ECO:0000313" key="3">
    <source>
        <dbReference type="Proteomes" id="UP001157006"/>
    </source>
</evidence>
<keyword evidence="3" id="KW-1185">Reference proteome</keyword>
<gene>
    <name evidence="2" type="ORF">VFH_IV109840</name>
</gene>
<dbReference type="EMBL" id="OX451739">
    <property type="protein sequence ID" value="CAI8608948.1"/>
    <property type="molecule type" value="Genomic_DNA"/>
</dbReference>
<dbReference type="Proteomes" id="UP001157006">
    <property type="component" value="Chromosome 4"/>
</dbReference>
<sequence>MVKCGSPKVLSKRLTDAFYVMQKNSNKQARNFLWHFAPPFPNWWPSGSFLKVINNTLLKPAQRVVPTKHSLEEFKGHLRVDIECVKILTPIPEVKQKKHPKVSSKRADISATTDEGPSNQVQEEIISDVPLAKRSRGIHIQEPPAHLQSCPYFSTKKPKKTKFARTTLSPKVVASPQPKVVVAAKPSKGTKIICLKTRSTAATTKVFPNQQESTHFSPDVGLQRNIVSKSKPIIEQQSIPPIPPIKSIA</sequence>
<accession>A0AAV1AGY0</accession>
<protein>
    <submittedName>
        <fullName evidence="2">Uncharacterized protein</fullName>
    </submittedName>
</protein>
<name>A0AAV1AGY0_VICFA</name>
<evidence type="ECO:0000313" key="2">
    <source>
        <dbReference type="EMBL" id="CAI8608948.1"/>
    </source>
</evidence>
<feature type="compositionally biased region" description="Polar residues" evidence="1">
    <location>
        <begin position="110"/>
        <end position="120"/>
    </location>
</feature>
<evidence type="ECO:0000256" key="1">
    <source>
        <dbReference type="SAM" id="MobiDB-lite"/>
    </source>
</evidence>